<dbReference type="HAMAP" id="MF_00185">
    <property type="entry name" value="IPP_trans"/>
    <property type="match status" value="1"/>
</dbReference>
<dbReference type="EC" id="2.5.1.75" evidence="10"/>
<comment type="catalytic activity">
    <reaction evidence="9 10 11">
        <text>adenosine(37) in tRNA + dimethylallyl diphosphate = N(6)-dimethylallyladenosine(37) in tRNA + diphosphate</text>
        <dbReference type="Rhea" id="RHEA:26482"/>
        <dbReference type="Rhea" id="RHEA-COMP:10162"/>
        <dbReference type="Rhea" id="RHEA-COMP:10375"/>
        <dbReference type="ChEBI" id="CHEBI:33019"/>
        <dbReference type="ChEBI" id="CHEBI:57623"/>
        <dbReference type="ChEBI" id="CHEBI:74411"/>
        <dbReference type="ChEBI" id="CHEBI:74415"/>
        <dbReference type="EC" id="2.5.1.75"/>
    </reaction>
</comment>
<dbReference type="SUPFAM" id="SSF52540">
    <property type="entry name" value="P-loop containing nucleoside triphosphate hydrolases"/>
    <property type="match status" value="1"/>
</dbReference>
<sequence>MTKEKIIVIVGPTAVGKTALGIALAGAFNGEIISGDSQQVYRRLDIGTAKASAKEQALAVHHLIDIREVTESYSAFDFVQDAKRAIKDIVSRGKLPIIVGGTGLYLQSLLEGYHLGGDLDQKELLAYRQQLEALTDTELYQQLANKGIHLDQVNRRRAIRSLELNQFARDLENQEAPYNPLIIGLTDEREVIYERINKRVDQMMASGLLEEARWLFEKYPAVQASRGIGYKELFPYFQGRASLEEATATLKQHTRRFAKRQLTWFRNRMAVRFDSISEVSYPQAIYDRVERFLKEP</sequence>
<dbReference type="PANTHER" id="PTHR11088">
    <property type="entry name" value="TRNA DIMETHYLALLYLTRANSFERASE"/>
    <property type="match status" value="1"/>
</dbReference>
<keyword evidence="6 10" id="KW-0547">Nucleotide-binding</keyword>
<dbReference type="InterPro" id="IPR018022">
    <property type="entry name" value="IPT"/>
</dbReference>
<evidence type="ECO:0000256" key="11">
    <source>
        <dbReference type="RuleBase" id="RU003783"/>
    </source>
</evidence>
<comment type="caution">
    <text evidence="10">Lacks conserved residue(s) required for the propagation of feature annotation.</text>
</comment>
<evidence type="ECO:0000256" key="12">
    <source>
        <dbReference type="RuleBase" id="RU003784"/>
    </source>
</evidence>
<evidence type="ECO:0000256" key="2">
    <source>
        <dbReference type="ARBA" id="ARBA00003213"/>
    </source>
</evidence>
<name>A0A380JRM1_9STRE</name>
<accession>A0A380JRM1</accession>
<keyword evidence="4 10" id="KW-0808">Transferase</keyword>
<comment type="function">
    <text evidence="2 10 12">Catalyzes the transfer of a dimethylallyl group onto the adenine at position 37 in tRNAs that read codons beginning with uridine, leading to the formation of N6-(dimethylallyl)adenosine (i(6)A).</text>
</comment>
<dbReference type="PANTHER" id="PTHR11088:SF60">
    <property type="entry name" value="TRNA DIMETHYLALLYLTRANSFERASE"/>
    <property type="match status" value="1"/>
</dbReference>
<evidence type="ECO:0000256" key="5">
    <source>
        <dbReference type="ARBA" id="ARBA00022694"/>
    </source>
</evidence>
<evidence type="ECO:0000256" key="1">
    <source>
        <dbReference type="ARBA" id="ARBA00001946"/>
    </source>
</evidence>
<dbReference type="GO" id="GO:0052381">
    <property type="term" value="F:tRNA dimethylallyltransferase activity"/>
    <property type="evidence" value="ECO:0007669"/>
    <property type="project" value="UniProtKB-UniRule"/>
</dbReference>
<feature type="site" description="Interaction with substrate tRNA" evidence="10">
    <location>
        <position position="102"/>
    </location>
</feature>
<organism evidence="14 15">
    <name type="scientific">Streptococcus equi subsp. equi</name>
    <dbReference type="NCBI Taxonomy" id="148942"/>
    <lineage>
        <taxon>Bacteria</taxon>
        <taxon>Bacillati</taxon>
        <taxon>Bacillota</taxon>
        <taxon>Bacilli</taxon>
        <taxon>Lactobacillales</taxon>
        <taxon>Streptococcaceae</taxon>
        <taxon>Streptococcus</taxon>
    </lineage>
</organism>
<comment type="similarity">
    <text evidence="3 10 13">Belongs to the IPP transferase family.</text>
</comment>
<feature type="region of interest" description="Interaction with substrate tRNA" evidence="10">
    <location>
        <begin position="36"/>
        <end position="39"/>
    </location>
</feature>
<keyword evidence="8 10" id="KW-0460">Magnesium</keyword>
<evidence type="ECO:0000256" key="8">
    <source>
        <dbReference type="ARBA" id="ARBA00022842"/>
    </source>
</evidence>
<evidence type="ECO:0000256" key="9">
    <source>
        <dbReference type="ARBA" id="ARBA00049563"/>
    </source>
</evidence>
<dbReference type="EMBL" id="UHFF01000002">
    <property type="protein sequence ID" value="SUN46941.1"/>
    <property type="molecule type" value="Genomic_DNA"/>
</dbReference>
<evidence type="ECO:0000256" key="13">
    <source>
        <dbReference type="RuleBase" id="RU003785"/>
    </source>
</evidence>
<protein>
    <recommendedName>
        <fullName evidence="10">tRNA dimethylallyltransferase</fullName>
        <ecNumber evidence="10">2.5.1.75</ecNumber>
    </recommendedName>
    <alternativeName>
        <fullName evidence="10">Dimethylallyl diphosphate:tRNA dimethylallyltransferase</fullName>
        <shortName evidence="10">DMAPP:tRNA dimethylallyltransferase</shortName>
        <shortName evidence="10">DMATase</shortName>
    </alternativeName>
    <alternativeName>
        <fullName evidence="10">Isopentenyl-diphosphate:tRNA isopentenyltransferase</fullName>
        <shortName evidence="10">IPP transferase</shortName>
        <shortName evidence="10">IPPT</shortName>
        <shortName evidence="10">IPTase</shortName>
    </alternativeName>
</protein>
<feature type="binding site" evidence="10">
    <location>
        <begin position="13"/>
        <end position="18"/>
    </location>
    <ligand>
        <name>substrate</name>
    </ligand>
</feature>
<evidence type="ECO:0000256" key="3">
    <source>
        <dbReference type="ARBA" id="ARBA00005842"/>
    </source>
</evidence>
<keyword evidence="7 10" id="KW-0067">ATP-binding</keyword>
<proteinExistence type="inferred from homology"/>
<dbReference type="Gene3D" id="3.40.50.300">
    <property type="entry name" value="P-loop containing nucleotide triphosphate hydrolases"/>
    <property type="match status" value="1"/>
</dbReference>
<feature type="site" description="Interaction with substrate tRNA" evidence="10">
    <location>
        <position position="128"/>
    </location>
</feature>
<reference evidence="14 15" key="1">
    <citation type="submission" date="2018-06" db="EMBL/GenBank/DDBJ databases">
        <authorList>
            <consortium name="Pathogen Informatics"/>
            <person name="Doyle S."/>
        </authorList>
    </citation>
    <scope>NUCLEOTIDE SEQUENCE [LARGE SCALE GENOMIC DNA]</scope>
    <source>
        <strain evidence="14 15">NCTC12092</strain>
    </source>
</reference>
<evidence type="ECO:0000313" key="15">
    <source>
        <dbReference type="Proteomes" id="UP000254461"/>
    </source>
</evidence>
<evidence type="ECO:0000256" key="7">
    <source>
        <dbReference type="ARBA" id="ARBA00022840"/>
    </source>
</evidence>
<dbReference type="AlphaFoldDB" id="A0A380JRM1"/>
<evidence type="ECO:0000256" key="6">
    <source>
        <dbReference type="ARBA" id="ARBA00022741"/>
    </source>
</evidence>
<dbReference type="GO" id="GO:0005524">
    <property type="term" value="F:ATP binding"/>
    <property type="evidence" value="ECO:0007669"/>
    <property type="project" value="UniProtKB-UniRule"/>
</dbReference>
<evidence type="ECO:0000256" key="4">
    <source>
        <dbReference type="ARBA" id="ARBA00022679"/>
    </source>
</evidence>
<dbReference type="InterPro" id="IPR039657">
    <property type="entry name" value="Dimethylallyltransferase"/>
</dbReference>
<evidence type="ECO:0000256" key="10">
    <source>
        <dbReference type="HAMAP-Rule" id="MF_00185"/>
    </source>
</evidence>
<comment type="cofactor">
    <cofactor evidence="1 10">
        <name>Mg(2+)</name>
        <dbReference type="ChEBI" id="CHEBI:18420"/>
    </cofactor>
</comment>
<evidence type="ECO:0000313" key="14">
    <source>
        <dbReference type="EMBL" id="SUN46941.1"/>
    </source>
</evidence>
<gene>
    <name evidence="10 14" type="primary">miaA</name>
    <name evidence="14" type="ORF">NCTC12092_01251</name>
</gene>
<dbReference type="Proteomes" id="UP000254461">
    <property type="component" value="Unassembled WGS sequence"/>
</dbReference>
<dbReference type="Pfam" id="PF01715">
    <property type="entry name" value="IPPT"/>
    <property type="match status" value="1"/>
</dbReference>
<dbReference type="NCBIfam" id="TIGR00174">
    <property type="entry name" value="miaA"/>
    <property type="match status" value="1"/>
</dbReference>
<keyword evidence="5 10" id="KW-0819">tRNA processing</keyword>
<feature type="binding site" evidence="10">
    <location>
        <begin position="11"/>
        <end position="18"/>
    </location>
    <ligand>
        <name>ATP</name>
        <dbReference type="ChEBI" id="CHEBI:30616"/>
    </ligand>
</feature>
<comment type="subunit">
    <text evidence="10">Monomer.</text>
</comment>
<dbReference type="InterPro" id="IPR027417">
    <property type="entry name" value="P-loop_NTPase"/>
</dbReference>
<dbReference type="GO" id="GO:0006400">
    <property type="term" value="P:tRNA modification"/>
    <property type="evidence" value="ECO:0007669"/>
    <property type="project" value="TreeGrafter"/>
</dbReference>
<dbReference type="RefSeq" id="WP_115251080.1">
    <property type="nucleotide sequence ID" value="NZ_UHFF01000002.1"/>
</dbReference>